<evidence type="ECO:0000313" key="2">
    <source>
        <dbReference type="Proteomes" id="UP000800093"/>
    </source>
</evidence>
<comment type="caution">
    <text evidence="1">The sequence shown here is derived from an EMBL/GenBank/DDBJ whole genome shotgun (WGS) entry which is preliminary data.</text>
</comment>
<dbReference type="Proteomes" id="UP000800093">
    <property type="component" value="Unassembled WGS sequence"/>
</dbReference>
<proteinExistence type="predicted"/>
<sequence>MSRTKISRKTCNQETLSFLALINTTNRFSAGIRKWDSVREYLILRSLPHSHPIIFCATSAKKRSVTTVTSGRTMLHNPHTVHILTKKLRSLHARPLPSYHHPHIPHSEWAFGGGSVHPS</sequence>
<evidence type="ECO:0000313" key="1">
    <source>
        <dbReference type="EMBL" id="KAF2264717.1"/>
    </source>
</evidence>
<dbReference type="AlphaFoldDB" id="A0A9P4N3R4"/>
<keyword evidence="2" id="KW-1185">Reference proteome</keyword>
<protein>
    <submittedName>
        <fullName evidence="1">Uncharacterized protein</fullName>
    </submittedName>
</protein>
<organism evidence="1 2">
    <name type="scientific">Lojkania enalia</name>
    <dbReference type="NCBI Taxonomy" id="147567"/>
    <lineage>
        <taxon>Eukaryota</taxon>
        <taxon>Fungi</taxon>
        <taxon>Dikarya</taxon>
        <taxon>Ascomycota</taxon>
        <taxon>Pezizomycotina</taxon>
        <taxon>Dothideomycetes</taxon>
        <taxon>Pleosporomycetidae</taxon>
        <taxon>Pleosporales</taxon>
        <taxon>Pleosporales incertae sedis</taxon>
        <taxon>Lojkania</taxon>
    </lineage>
</organism>
<accession>A0A9P4N3R4</accession>
<name>A0A9P4N3R4_9PLEO</name>
<gene>
    <name evidence="1" type="ORF">CC78DRAFT_226128</name>
</gene>
<dbReference type="EMBL" id="ML986614">
    <property type="protein sequence ID" value="KAF2264717.1"/>
    <property type="molecule type" value="Genomic_DNA"/>
</dbReference>
<reference evidence="2" key="1">
    <citation type="journal article" date="2020" name="Stud. Mycol.">
        <title>101 Dothideomycetes genomes: A test case for predicting lifestyles and emergence of pathogens.</title>
        <authorList>
            <person name="Haridas S."/>
            <person name="Albert R."/>
            <person name="Binder M."/>
            <person name="Bloem J."/>
            <person name="LaButti K."/>
            <person name="Salamov A."/>
            <person name="Andreopoulos B."/>
            <person name="Baker S."/>
            <person name="Barry K."/>
            <person name="Bills G."/>
            <person name="Bluhm B."/>
            <person name="Cannon C."/>
            <person name="Castanera R."/>
            <person name="Culley D."/>
            <person name="Daum C."/>
            <person name="Ezra D."/>
            <person name="Gonzalez J."/>
            <person name="Henrissat B."/>
            <person name="Kuo A."/>
            <person name="Liang C."/>
            <person name="Lipzen A."/>
            <person name="Lutzoni F."/>
            <person name="Magnuson J."/>
            <person name="Mondo S."/>
            <person name="Nolan M."/>
            <person name="Ohm R."/>
            <person name="Pangilinan J."/>
            <person name="Park H.-J."/>
            <person name="Ramirez L."/>
            <person name="Alfaro M."/>
            <person name="Sun H."/>
            <person name="Tritt A."/>
            <person name="Yoshinaga Y."/>
            <person name="Zwiers L.-H."/>
            <person name="Turgeon B."/>
            <person name="Goodwin S."/>
            <person name="Spatafora J."/>
            <person name="Crous P."/>
            <person name="Grigoriev I."/>
        </authorList>
    </citation>
    <scope>NUCLEOTIDE SEQUENCE [LARGE SCALE GENOMIC DNA]</scope>
    <source>
        <strain evidence="2">CBS 304.66</strain>
    </source>
</reference>